<evidence type="ECO:0000313" key="2">
    <source>
        <dbReference type="EMBL" id="MBP0484017.1"/>
    </source>
</evidence>
<comment type="caution">
    <text evidence="2">The sequence shown here is derived from an EMBL/GenBank/DDBJ whole genome shotgun (WGS) entry which is preliminary data.</text>
</comment>
<sequence>MSSLTQIFKEQKSCRDARCSDTCYGVAKVAFWSAFFSMFIVGPRLWDCYLQARRVEESFEAFVNAGAVLWIAVWFATIALNCHEKINHFLTLLINSMSLPGFILGIALLVGAGA</sequence>
<protein>
    <submittedName>
        <fullName evidence="2">Uncharacterized protein</fullName>
    </submittedName>
</protein>
<keyword evidence="1" id="KW-0472">Membrane</keyword>
<keyword evidence="1" id="KW-1133">Transmembrane helix</keyword>
<dbReference type="Proteomes" id="UP000675940">
    <property type="component" value="Unassembled WGS sequence"/>
</dbReference>
<proteinExistence type="predicted"/>
<gene>
    <name evidence="2" type="ORF">J5474_16165</name>
</gene>
<dbReference type="RefSeq" id="WP_209361963.1">
    <property type="nucleotide sequence ID" value="NZ_JAGISH010000009.1"/>
</dbReference>
<keyword evidence="1" id="KW-0812">Transmembrane</keyword>
<keyword evidence="3" id="KW-1185">Reference proteome</keyword>
<feature type="transmembrane region" description="Helical" evidence="1">
    <location>
        <begin position="92"/>
        <end position="112"/>
    </location>
</feature>
<accession>A0A940MU64</accession>
<dbReference type="EMBL" id="JAGISH010000009">
    <property type="protein sequence ID" value="MBP0484017.1"/>
    <property type="molecule type" value="Genomic_DNA"/>
</dbReference>
<evidence type="ECO:0000256" key="1">
    <source>
        <dbReference type="SAM" id="Phobius"/>
    </source>
</evidence>
<feature type="transmembrane region" description="Helical" evidence="1">
    <location>
        <begin position="61"/>
        <end position="80"/>
    </location>
</feature>
<organism evidence="2 3">
    <name type="scientific">Sagittula salina</name>
    <dbReference type="NCBI Taxonomy" id="2820268"/>
    <lineage>
        <taxon>Bacteria</taxon>
        <taxon>Pseudomonadati</taxon>
        <taxon>Pseudomonadota</taxon>
        <taxon>Alphaproteobacteria</taxon>
        <taxon>Rhodobacterales</taxon>
        <taxon>Roseobacteraceae</taxon>
        <taxon>Sagittula</taxon>
    </lineage>
</organism>
<name>A0A940MU64_9RHOB</name>
<feature type="transmembrane region" description="Helical" evidence="1">
    <location>
        <begin position="21"/>
        <end position="41"/>
    </location>
</feature>
<evidence type="ECO:0000313" key="3">
    <source>
        <dbReference type="Proteomes" id="UP000675940"/>
    </source>
</evidence>
<dbReference type="AlphaFoldDB" id="A0A940MU64"/>
<reference evidence="2" key="1">
    <citation type="submission" date="2021-03" db="EMBL/GenBank/DDBJ databases">
        <title>Sagittula salina sp. nov. strain M10.9X isolated from the marine waste.</title>
        <authorList>
            <person name="Satari L."/>
            <person name="Molina-Menor E."/>
            <person name="Vidal-Verdu A."/>
            <person name="Pascual J."/>
            <person name="Pereto J."/>
            <person name="Porcar M."/>
        </authorList>
    </citation>
    <scope>NUCLEOTIDE SEQUENCE</scope>
    <source>
        <strain evidence="2">M10.9X</strain>
    </source>
</reference>